<comment type="caution">
    <text evidence="1">The sequence shown here is derived from an EMBL/GenBank/DDBJ whole genome shotgun (WGS) entry which is preliminary data.</text>
</comment>
<proteinExistence type="predicted"/>
<dbReference type="InterPro" id="IPR022025">
    <property type="entry name" value="Amidoligase_2"/>
</dbReference>
<protein>
    <recommendedName>
        <fullName evidence="3">Amidoligase enzyme</fullName>
    </recommendedName>
</protein>
<sequence>MTLQFQKLPAPVTVQGAERHIGVEVEFADLTEEQAAKVLVETLGGSAECTVDNDWLVRGSEIGDIQVYLDTVYRTAEKSVLRDVGLKLGREVIPVELVTDPLAFDQLPVLDRALNALRDAGAKGSGDGWYYGFGVHLNIEVEGHSPADVLRPLLAYALIEDWMRVALPIDPSRTVLPWTDPYPTALVEELILLGVEPSAKSLVETYTRHCADRNRGLDMLPVMKALWPTELEEAIGADKVSEINGRPTYHFRLPDSRLDEESWSLADEWDRWLLVEQIASRPQIVEELADAWLDSHGMITLSRQPWAERCGDILADYGLARGAG</sequence>
<evidence type="ECO:0000313" key="2">
    <source>
        <dbReference type="Proteomes" id="UP000592216"/>
    </source>
</evidence>
<dbReference type="AlphaFoldDB" id="A0A850Q7C2"/>
<accession>A0A850Q7C2</accession>
<dbReference type="Pfam" id="PF12224">
    <property type="entry name" value="Amidoligase_2"/>
    <property type="match status" value="1"/>
</dbReference>
<dbReference type="RefSeq" id="WP_177156567.1">
    <property type="nucleotide sequence ID" value="NZ_JABCJE010000001.1"/>
</dbReference>
<reference evidence="1 2" key="1">
    <citation type="submission" date="2020-04" db="EMBL/GenBank/DDBJ databases">
        <title>Donghicola sp., a member of the Rhodobacteraceae family isolated from mangrove forest in Thailand.</title>
        <authorList>
            <person name="Charoenyingcharoen P."/>
            <person name="Yukphan P."/>
        </authorList>
    </citation>
    <scope>NUCLEOTIDE SEQUENCE [LARGE SCALE GENOMIC DNA]</scope>
    <source>
        <strain evidence="1 2">B5-SW-15</strain>
    </source>
</reference>
<evidence type="ECO:0000313" key="1">
    <source>
        <dbReference type="EMBL" id="NVO22259.1"/>
    </source>
</evidence>
<dbReference type="EMBL" id="JABCJE010000001">
    <property type="protein sequence ID" value="NVO22259.1"/>
    <property type="molecule type" value="Genomic_DNA"/>
</dbReference>
<organism evidence="1 2">
    <name type="scientific">Donghicola mangrovi</name>
    <dbReference type="NCBI Taxonomy" id="2729614"/>
    <lineage>
        <taxon>Bacteria</taxon>
        <taxon>Pseudomonadati</taxon>
        <taxon>Pseudomonadota</taxon>
        <taxon>Alphaproteobacteria</taxon>
        <taxon>Rhodobacterales</taxon>
        <taxon>Roseobacteraceae</taxon>
        <taxon>Donghicola</taxon>
    </lineage>
</organism>
<name>A0A850Q7C2_9RHOB</name>
<evidence type="ECO:0008006" key="3">
    <source>
        <dbReference type="Google" id="ProtNLM"/>
    </source>
</evidence>
<gene>
    <name evidence="1" type="ORF">HJ536_02725</name>
</gene>
<dbReference type="Proteomes" id="UP000592216">
    <property type="component" value="Unassembled WGS sequence"/>
</dbReference>